<proteinExistence type="inferred from homology"/>
<comment type="subcellular location">
    <subcellularLocation>
        <location evidence="1">Periplasm</location>
    </subcellularLocation>
</comment>
<feature type="chain" id="PRO_5037188990" evidence="4">
    <location>
        <begin position="25"/>
        <end position="426"/>
    </location>
</feature>
<evidence type="ECO:0000313" key="5">
    <source>
        <dbReference type="EMBL" id="MBS3650050.1"/>
    </source>
</evidence>
<evidence type="ECO:0000256" key="3">
    <source>
        <dbReference type="ARBA" id="ARBA00022764"/>
    </source>
</evidence>
<protein>
    <submittedName>
        <fullName evidence="5">Extracellular solute-binding protein</fullName>
    </submittedName>
</protein>
<keyword evidence="4" id="KW-0732">Signal</keyword>
<comment type="caution">
    <text evidence="5">The sequence shown here is derived from an EMBL/GenBank/DDBJ whole genome shotgun (WGS) entry which is preliminary data.</text>
</comment>
<feature type="signal peptide" evidence="4">
    <location>
        <begin position="1"/>
        <end position="24"/>
    </location>
</feature>
<dbReference type="PANTHER" id="PTHR43649:SF12">
    <property type="entry name" value="DIACETYLCHITOBIOSE BINDING PROTEIN DASA"/>
    <property type="match status" value="1"/>
</dbReference>
<evidence type="ECO:0000313" key="6">
    <source>
        <dbReference type="Proteomes" id="UP000680348"/>
    </source>
</evidence>
<dbReference type="RefSeq" id="WP_188255613.1">
    <property type="nucleotide sequence ID" value="NZ_JABVCF010000008.1"/>
</dbReference>
<gene>
    <name evidence="5" type="ORF">KEU06_15670</name>
</gene>
<keyword evidence="6" id="KW-1185">Reference proteome</keyword>
<dbReference type="GO" id="GO:0042597">
    <property type="term" value="C:periplasmic space"/>
    <property type="evidence" value="ECO:0007669"/>
    <property type="project" value="UniProtKB-SubCell"/>
</dbReference>
<evidence type="ECO:0000256" key="4">
    <source>
        <dbReference type="SAM" id="SignalP"/>
    </source>
</evidence>
<name>A0A942E2V9_9HYPH</name>
<dbReference type="Gene3D" id="3.40.190.10">
    <property type="entry name" value="Periplasmic binding protein-like II"/>
    <property type="match status" value="1"/>
</dbReference>
<sequence length="426" mass="46571">MKITALLAAGALTSAVLTAHPAWAEDVTLDFVVWNYSLETIQDNVKKFEEANPGIKVKVTDYTWPDYQDSIVLRFRGDTKTDVIYGGQDWLPAWAAAGFIAPLDSVAPAGAVEGLTKDIAGFALTDVTYKDKVYGLPYYSDTISFIYNKKILADAGIPVPATWEEVTAAAEKLKAGGMEHPIVYEYNQELPNFYDAFVAQAYGRGAELFDKDLDPLFADPNNEAYKQLQWIADAYAKGLVQSETHESKIIPAMNTGKHAFTIVFTYVLAALNNAADQPRAGEFALAPMPGATHSTLGFAKSYVVTAQAAGDPARAEAAWKFVNFMAGKPYTVAKRWAVEKGLGFGQLPLFEDKDVIDAWGKWTDVKALGAQAAIAKAGTYTEYSSVWSAYFRPLLAKAMVGEASVEQTTKDGAERWSQLKEQFANR</sequence>
<comment type="similarity">
    <text evidence="2">Belongs to the bacterial solute-binding protein 1 family.</text>
</comment>
<dbReference type="AlphaFoldDB" id="A0A942E2V9"/>
<dbReference type="InterPro" id="IPR006059">
    <property type="entry name" value="SBP"/>
</dbReference>
<keyword evidence="3" id="KW-0574">Periplasm</keyword>
<organism evidence="5 6">
    <name type="scientific">Pseudaminobacter soli</name>
    <name type="common">ex Zhang et al. 2022</name>
    <dbReference type="NCBI Taxonomy" id="2831468"/>
    <lineage>
        <taxon>Bacteria</taxon>
        <taxon>Pseudomonadati</taxon>
        <taxon>Pseudomonadota</taxon>
        <taxon>Alphaproteobacteria</taxon>
        <taxon>Hyphomicrobiales</taxon>
        <taxon>Phyllobacteriaceae</taxon>
        <taxon>Pseudaminobacter</taxon>
    </lineage>
</organism>
<evidence type="ECO:0000256" key="1">
    <source>
        <dbReference type="ARBA" id="ARBA00004418"/>
    </source>
</evidence>
<accession>A0A942E2V9</accession>
<dbReference type="SUPFAM" id="SSF53850">
    <property type="entry name" value="Periplasmic binding protein-like II"/>
    <property type="match status" value="1"/>
</dbReference>
<dbReference type="Pfam" id="PF01547">
    <property type="entry name" value="SBP_bac_1"/>
    <property type="match status" value="1"/>
</dbReference>
<reference evidence="5" key="1">
    <citation type="submission" date="2021-04" db="EMBL/GenBank/DDBJ databases">
        <title>Pseudaminobacter soli sp. nov., isolated from paddy soil contaminated by heavy metals.</title>
        <authorList>
            <person name="Zhang K."/>
        </authorList>
    </citation>
    <scope>NUCLEOTIDE SEQUENCE</scope>
    <source>
        <strain evidence="5">19-2017</strain>
    </source>
</reference>
<dbReference type="Proteomes" id="UP000680348">
    <property type="component" value="Unassembled WGS sequence"/>
</dbReference>
<evidence type="ECO:0000256" key="2">
    <source>
        <dbReference type="ARBA" id="ARBA00008520"/>
    </source>
</evidence>
<dbReference type="InterPro" id="IPR050490">
    <property type="entry name" value="Bact_solute-bd_prot1"/>
</dbReference>
<dbReference type="EMBL" id="JAGWCR010000008">
    <property type="protein sequence ID" value="MBS3650050.1"/>
    <property type="molecule type" value="Genomic_DNA"/>
</dbReference>
<dbReference type="PANTHER" id="PTHR43649">
    <property type="entry name" value="ARABINOSE-BINDING PROTEIN-RELATED"/>
    <property type="match status" value="1"/>
</dbReference>